<organism evidence="2 3">
    <name type="scientific">Hypholoma sublateritium (strain FD-334 SS-4)</name>
    <dbReference type="NCBI Taxonomy" id="945553"/>
    <lineage>
        <taxon>Eukaryota</taxon>
        <taxon>Fungi</taxon>
        <taxon>Dikarya</taxon>
        <taxon>Basidiomycota</taxon>
        <taxon>Agaricomycotina</taxon>
        <taxon>Agaricomycetes</taxon>
        <taxon>Agaricomycetidae</taxon>
        <taxon>Agaricales</taxon>
        <taxon>Agaricineae</taxon>
        <taxon>Strophariaceae</taxon>
        <taxon>Hypholoma</taxon>
    </lineage>
</organism>
<dbReference type="Proteomes" id="UP000054270">
    <property type="component" value="Unassembled WGS sequence"/>
</dbReference>
<feature type="compositionally biased region" description="Polar residues" evidence="1">
    <location>
        <begin position="115"/>
        <end position="126"/>
    </location>
</feature>
<keyword evidence="3" id="KW-1185">Reference proteome</keyword>
<feature type="region of interest" description="Disordered" evidence="1">
    <location>
        <begin position="98"/>
        <end position="138"/>
    </location>
</feature>
<name>A0A0D2PCU6_HYPSF</name>
<gene>
    <name evidence="2" type="ORF">HYPSUDRAFT_319386</name>
</gene>
<sequence length="138" mass="14705">METCAEKPAAPCGGRGWAAVMRQAYLGGMSTRMSRIKCRASRVCHRLAPGEGSATAGVLYRAAPTRPFTHNAHATVTTPPRGVCPSRRCAQTTVLCSPTRKDQRVHAPRSIRPVLSTQSNSDSPSTAAPRPTGTLHAR</sequence>
<reference evidence="3" key="1">
    <citation type="submission" date="2014-04" db="EMBL/GenBank/DDBJ databases">
        <title>Evolutionary Origins and Diversification of the Mycorrhizal Mutualists.</title>
        <authorList>
            <consortium name="DOE Joint Genome Institute"/>
            <consortium name="Mycorrhizal Genomics Consortium"/>
            <person name="Kohler A."/>
            <person name="Kuo A."/>
            <person name="Nagy L.G."/>
            <person name="Floudas D."/>
            <person name="Copeland A."/>
            <person name="Barry K.W."/>
            <person name="Cichocki N."/>
            <person name="Veneault-Fourrey C."/>
            <person name="LaButti K."/>
            <person name="Lindquist E.A."/>
            <person name="Lipzen A."/>
            <person name="Lundell T."/>
            <person name="Morin E."/>
            <person name="Murat C."/>
            <person name="Riley R."/>
            <person name="Ohm R."/>
            <person name="Sun H."/>
            <person name="Tunlid A."/>
            <person name="Henrissat B."/>
            <person name="Grigoriev I.V."/>
            <person name="Hibbett D.S."/>
            <person name="Martin F."/>
        </authorList>
    </citation>
    <scope>NUCLEOTIDE SEQUENCE [LARGE SCALE GENOMIC DNA]</scope>
    <source>
        <strain evidence="3">FD-334 SS-4</strain>
    </source>
</reference>
<dbReference type="EMBL" id="KN817528">
    <property type="protein sequence ID" value="KJA26396.1"/>
    <property type="molecule type" value="Genomic_DNA"/>
</dbReference>
<evidence type="ECO:0000313" key="2">
    <source>
        <dbReference type="EMBL" id="KJA26396.1"/>
    </source>
</evidence>
<evidence type="ECO:0000313" key="3">
    <source>
        <dbReference type="Proteomes" id="UP000054270"/>
    </source>
</evidence>
<evidence type="ECO:0000256" key="1">
    <source>
        <dbReference type="SAM" id="MobiDB-lite"/>
    </source>
</evidence>
<dbReference type="AlphaFoldDB" id="A0A0D2PCU6"/>
<accession>A0A0D2PCU6</accession>
<proteinExistence type="predicted"/>
<protein>
    <submittedName>
        <fullName evidence="2">Uncharacterized protein</fullName>
    </submittedName>
</protein>